<evidence type="ECO:0000256" key="8">
    <source>
        <dbReference type="RuleBase" id="RU361215"/>
    </source>
</evidence>
<evidence type="ECO:0000256" key="6">
    <source>
        <dbReference type="ARBA" id="ARBA00022807"/>
    </source>
</evidence>
<comment type="caution">
    <text evidence="10">The sequence shown here is derived from an EMBL/GenBank/DDBJ whole genome shotgun (WGS) entry which is preliminary data.</text>
</comment>
<keyword evidence="11" id="KW-1185">Reference proteome</keyword>
<reference evidence="10" key="1">
    <citation type="journal article" date="2023" name="Genome Biol. Evol.">
        <title>First Whole Genome Sequence and Flow Cytometry Genome Size Data for the Lichen-Forming Fungus Ramalina farinacea (Ascomycota).</title>
        <authorList>
            <person name="Llewellyn T."/>
            <person name="Mian S."/>
            <person name="Hill R."/>
            <person name="Leitch I.J."/>
            <person name="Gaya E."/>
        </authorList>
    </citation>
    <scope>NUCLEOTIDE SEQUENCE</scope>
    <source>
        <strain evidence="10">LIQ254RAFAR</strain>
    </source>
</reference>
<proteinExistence type="inferred from homology"/>
<evidence type="ECO:0000256" key="5">
    <source>
        <dbReference type="ARBA" id="ARBA00022801"/>
    </source>
</evidence>
<comment type="catalytic activity">
    <reaction evidence="1 8">
        <text>Thiol-dependent hydrolysis of ester, thioester, amide, peptide and isopeptide bonds formed by the C-terminal Gly of ubiquitin (a 76-residue protein attached to proteins as an intracellular targeting signal).</text>
        <dbReference type="EC" id="3.4.19.12"/>
    </reaction>
</comment>
<keyword evidence="5 8" id="KW-0378">Hydrolase</keyword>
<evidence type="ECO:0000313" key="11">
    <source>
        <dbReference type="Proteomes" id="UP001161017"/>
    </source>
</evidence>
<evidence type="ECO:0000256" key="4">
    <source>
        <dbReference type="ARBA" id="ARBA00022786"/>
    </source>
</evidence>
<evidence type="ECO:0000256" key="7">
    <source>
        <dbReference type="PROSITE-ProRule" id="PRU01393"/>
    </source>
</evidence>
<dbReference type="GO" id="GO:0005737">
    <property type="term" value="C:cytoplasm"/>
    <property type="evidence" value="ECO:0007669"/>
    <property type="project" value="TreeGrafter"/>
</dbReference>
<evidence type="ECO:0000256" key="1">
    <source>
        <dbReference type="ARBA" id="ARBA00000707"/>
    </source>
</evidence>
<dbReference type="AlphaFoldDB" id="A0AA43QRR3"/>
<dbReference type="Gene3D" id="3.40.532.10">
    <property type="entry name" value="Peptidase C12, ubiquitin carboxyl-terminal hydrolase"/>
    <property type="match status" value="1"/>
</dbReference>
<keyword evidence="4 8" id="KW-0833">Ubl conjugation pathway</keyword>
<dbReference type="EMBL" id="JAPUFD010000014">
    <property type="protein sequence ID" value="MDI1491322.1"/>
    <property type="molecule type" value="Genomic_DNA"/>
</dbReference>
<dbReference type="CDD" id="cd09616">
    <property type="entry name" value="Peptidase_C12_UCH_L1_L3"/>
    <property type="match status" value="1"/>
</dbReference>
<sequence>MAAQDPATTKRKILVPLENNPLVFTHLSQALGVEPSLGFHDVYSLDDRDLLAFIPRPAYALLFTCQQEVFWRARKAVFEAMAEYTGHGDSEPVIWFRQTIGHTCGTMALLHGLSNGGAKAYIKPGSDLDRLLKQAVPLQPTQRAEVLYDSKELEEAHMAAAVMGDTEAPRSEDPNGNHYICFVKGDDGHLWELNGGMKGPLDRGVLAEDEDALSERALQLGVRTLMKEAHEGELDFSMVAMAPSLD</sequence>
<dbReference type="InterPro" id="IPR036959">
    <property type="entry name" value="Peptidase_C12_UCH_sf"/>
</dbReference>
<dbReference type="PANTHER" id="PTHR10589">
    <property type="entry name" value="UBIQUITIN CARBOXYL-TERMINAL HYDROLASE"/>
    <property type="match status" value="1"/>
</dbReference>
<name>A0AA43QRR3_9LECA</name>
<protein>
    <recommendedName>
        <fullName evidence="8">Ubiquitin carboxyl-terminal hydrolase</fullName>
        <ecNumber evidence="8">3.4.19.12</ecNumber>
    </recommendedName>
</protein>
<evidence type="ECO:0000259" key="9">
    <source>
        <dbReference type="PROSITE" id="PS52048"/>
    </source>
</evidence>
<keyword evidence="6 8" id="KW-0788">Thiol protease</keyword>
<dbReference type="PANTHER" id="PTHR10589:SF17">
    <property type="entry name" value="UBIQUITIN CARBOXYL-TERMINAL HYDROLASE"/>
    <property type="match status" value="1"/>
</dbReference>
<dbReference type="GO" id="GO:0006511">
    <property type="term" value="P:ubiquitin-dependent protein catabolic process"/>
    <property type="evidence" value="ECO:0007669"/>
    <property type="project" value="UniProtKB-UniRule"/>
</dbReference>
<dbReference type="FunFam" id="3.40.532.10:FF:000008">
    <property type="entry name" value="Ubiquitin carboxyl-terminal hydrolase"/>
    <property type="match status" value="1"/>
</dbReference>
<dbReference type="PROSITE" id="PS52048">
    <property type="entry name" value="UCH_DOMAIN"/>
    <property type="match status" value="1"/>
</dbReference>
<evidence type="ECO:0000313" key="10">
    <source>
        <dbReference type="EMBL" id="MDI1491322.1"/>
    </source>
</evidence>
<dbReference type="Proteomes" id="UP001161017">
    <property type="component" value="Unassembled WGS sequence"/>
</dbReference>
<comment type="caution">
    <text evidence="7">Lacks conserved residue(s) required for the propagation of feature annotation.</text>
</comment>
<organism evidence="10 11">
    <name type="scientific">Ramalina farinacea</name>
    <dbReference type="NCBI Taxonomy" id="258253"/>
    <lineage>
        <taxon>Eukaryota</taxon>
        <taxon>Fungi</taxon>
        <taxon>Dikarya</taxon>
        <taxon>Ascomycota</taxon>
        <taxon>Pezizomycotina</taxon>
        <taxon>Lecanoromycetes</taxon>
        <taxon>OSLEUM clade</taxon>
        <taxon>Lecanoromycetidae</taxon>
        <taxon>Lecanorales</taxon>
        <taxon>Lecanorineae</taxon>
        <taxon>Ramalinaceae</taxon>
        <taxon>Ramalina</taxon>
    </lineage>
</organism>
<evidence type="ECO:0000256" key="3">
    <source>
        <dbReference type="ARBA" id="ARBA00022670"/>
    </source>
</evidence>
<dbReference type="PRINTS" id="PR00707">
    <property type="entry name" value="UBCTHYDRLASE"/>
</dbReference>
<accession>A0AA43QRR3</accession>
<dbReference type="Pfam" id="PF01088">
    <property type="entry name" value="Peptidase_C12"/>
    <property type="match status" value="1"/>
</dbReference>
<dbReference type="GO" id="GO:0016579">
    <property type="term" value="P:protein deubiquitination"/>
    <property type="evidence" value="ECO:0007669"/>
    <property type="project" value="TreeGrafter"/>
</dbReference>
<evidence type="ECO:0000256" key="2">
    <source>
        <dbReference type="ARBA" id="ARBA00009326"/>
    </source>
</evidence>
<dbReference type="InterPro" id="IPR001578">
    <property type="entry name" value="Peptidase_C12_UCH"/>
</dbReference>
<comment type="similarity">
    <text evidence="2 7 8">Belongs to the peptidase C12 family.</text>
</comment>
<keyword evidence="3 8" id="KW-0645">Protease</keyword>
<dbReference type="EC" id="3.4.19.12" evidence="8"/>
<feature type="domain" description="UCH catalytic" evidence="9">
    <location>
        <begin position="13"/>
        <end position="243"/>
    </location>
</feature>
<dbReference type="GO" id="GO:0004843">
    <property type="term" value="F:cysteine-type deubiquitinase activity"/>
    <property type="evidence" value="ECO:0007669"/>
    <property type="project" value="UniProtKB-EC"/>
</dbReference>
<dbReference type="SUPFAM" id="SSF54001">
    <property type="entry name" value="Cysteine proteinases"/>
    <property type="match status" value="1"/>
</dbReference>
<dbReference type="InterPro" id="IPR038765">
    <property type="entry name" value="Papain-like_cys_pep_sf"/>
</dbReference>
<gene>
    <name evidence="10" type="ORF">OHK93_002531</name>
</gene>